<dbReference type="PIRSF" id="PIRSF011769">
    <property type="entry name" value="Cell_cycle_RAD17"/>
    <property type="match status" value="1"/>
</dbReference>
<name>A0A376B9U2_9ASCO</name>
<feature type="compositionally biased region" description="Low complexity" evidence="7">
    <location>
        <begin position="313"/>
        <end position="328"/>
    </location>
</feature>
<dbReference type="EMBL" id="UFAJ01000708">
    <property type="protein sequence ID" value="SSD61455.1"/>
    <property type="molecule type" value="Genomic_DNA"/>
</dbReference>
<evidence type="ECO:0000256" key="3">
    <source>
        <dbReference type="ARBA" id="ARBA00022763"/>
    </source>
</evidence>
<keyword evidence="5 6" id="KW-0539">Nucleus</keyword>
<comment type="similarity">
    <text evidence="2 6">Belongs to the rad1 family.</text>
</comment>
<feature type="region of interest" description="Disordered" evidence="7">
    <location>
        <begin position="309"/>
        <end position="328"/>
    </location>
</feature>
<dbReference type="PANTHER" id="PTHR10870:SF0">
    <property type="entry name" value="CELL CYCLE CHECKPOINT PROTEIN RAD1"/>
    <property type="match status" value="1"/>
</dbReference>
<dbReference type="InterPro" id="IPR003021">
    <property type="entry name" value="Rad1_Rec1_Rad17"/>
</dbReference>
<reference evidence="9" key="1">
    <citation type="submission" date="2018-06" db="EMBL/GenBank/DDBJ databases">
        <authorList>
            <person name="Guldener U."/>
        </authorList>
    </citation>
    <scope>NUCLEOTIDE SEQUENCE [LARGE SCALE GENOMIC DNA]</scope>
    <source>
        <strain evidence="9">UTAD17</strain>
    </source>
</reference>
<organism evidence="8 9">
    <name type="scientific">Saccharomycodes ludwigii</name>
    <dbReference type="NCBI Taxonomy" id="36035"/>
    <lineage>
        <taxon>Eukaryota</taxon>
        <taxon>Fungi</taxon>
        <taxon>Dikarya</taxon>
        <taxon>Ascomycota</taxon>
        <taxon>Saccharomycotina</taxon>
        <taxon>Saccharomycetes</taxon>
        <taxon>Saccharomycodales</taxon>
        <taxon>Saccharomycodaceae</taxon>
        <taxon>Saccharomycodes</taxon>
    </lineage>
</organism>
<evidence type="ECO:0000313" key="9">
    <source>
        <dbReference type="Proteomes" id="UP000262825"/>
    </source>
</evidence>
<dbReference type="GO" id="GO:0007131">
    <property type="term" value="P:reciprocal meiotic recombination"/>
    <property type="evidence" value="ECO:0007669"/>
    <property type="project" value="InterPro"/>
</dbReference>
<evidence type="ECO:0000256" key="6">
    <source>
        <dbReference type="PIRNR" id="PIRNR011769"/>
    </source>
</evidence>
<dbReference type="AlphaFoldDB" id="A0A376B9U2"/>
<dbReference type="Proteomes" id="UP000262825">
    <property type="component" value="Unassembled WGS sequence"/>
</dbReference>
<protein>
    <recommendedName>
        <fullName evidence="6">DNA damage checkpoint control protein RAD17</fullName>
    </recommendedName>
</protein>
<feature type="region of interest" description="Disordered" evidence="7">
    <location>
        <begin position="387"/>
        <end position="415"/>
    </location>
</feature>
<dbReference type="GO" id="GO:0004518">
    <property type="term" value="F:nuclease activity"/>
    <property type="evidence" value="ECO:0007669"/>
    <property type="project" value="UniProtKB-KW"/>
</dbReference>
<evidence type="ECO:0000256" key="2">
    <source>
        <dbReference type="ARBA" id="ARBA00010991"/>
    </source>
</evidence>
<dbReference type="GO" id="GO:0006302">
    <property type="term" value="P:double-strand break repair"/>
    <property type="evidence" value="ECO:0007669"/>
    <property type="project" value="UniProtKB-UniRule"/>
</dbReference>
<dbReference type="VEuPathDB" id="FungiDB:SCODWIG_03216"/>
<comment type="subcellular location">
    <subcellularLocation>
        <location evidence="1 6">Nucleus</location>
    </subcellularLocation>
</comment>
<keyword evidence="4 6" id="KW-0234">DNA repair</keyword>
<evidence type="ECO:0000256" key="1">
    <source>
        <dbReference type="ARBA" id="ARBA00004123"/>
    </source>
</evidence>
<comment type="function">
    <text evidence="6">Component of the checkpoint clamp complex involved in the surveillance mechanism that allows the DNA repair pathways to act to restore the integrity of the DNA prior to DNA synthesis or separation of the replicated chromosomes.</text>
</comment>
<dbReference type="PANTHER" id="PTHR10870">
    <property type="entry name" value="CELL CYCLE CHECKPOINT PROTEIN RAD1"/>
    <property type="match status" value="1"/>
</dbReference>
<keyword evidence="6" id="KW-0540">Nuclease</keyword>
<keyword evidence="6" id="KW-0238">DNA-binding</keyword>
<keyword evidence="9" id="KW-1185">Reference proteome</keyword>
<evidence type="ECO:0000256" key="5">
    <source>
        <dbReference type="ARBA" id="ARBA00023242"/>
    </source>
</evidence>
<gene>
    <name evidence="8" type="ORF">SCODWIG_03216</name>
</gene>
<keyword evidence="6" id="KW-0378">Hydrolase</keyword>
<dbReference type="GO" id="GO:0000077">
    <property type="term" value="P:DNA damage checkpoint signaling"/>
    <property type="evidence" value="ECO:0007669"/>
    <property type="project" value="UniProtKB-UniRule"/>
</dbReference>
<dbReference type="GO" id="GO:0003684">
    <property type="term" value="F:damaged DNA binding"/>
    <property type="evidence" value="ECO:0007669"/>
    <property type="project" value="UniProtKB-UniRule"/>
</dbReference>
<dbReference type="OrthoDB" id="337581at2759"/>
<accession>A0A376B9U2</accession>
<dbReference type="InterPro" id="IPR016587">
    <property type="entry name" value="Rad17"/>
</dbReference>
<proteinExistence type="inferred from homology"/>
<evidence type="ECO:0000256" key="7">
    <source>
        <dbReference type="SAM" id="MobiDB-lite"/>
    </source>
</evidence>
<keyword evidence="3 6" id="KW-0227">DNA damage</keyword>
<evidence type="ECO:0000256" key="4">
    <source>
        <dbReference type="ARBA" id="ARBA00023204"/>
    </source>
</evidence>
<dbReference type="GO" id="GO:0003690">
    <property type="term" value="F:double-stranded DNA binding"/>
    <property type="evidence" value="ECO:0007669"/>
    <property type="project" value="InterPro"/>
</dbReference>
<sequence>MIENNILFSATTVHLEHITTALSCLVPFGLKQDILIIIDEDGLSFATENNHIIKIHLFLSKELFMMYSYDKAKQPYTKVCVKLNHILDSVNIVNRDYSNTNSTNGNNSGGIISNKDDVVECTLSYNGEGTPFVFIFEDSMITERVEYSTYLIRDLDTTGLELDVENLEFECIIKGDVLHNALLDLKELDCKECFLYVSLNSNYSTGRKMAVVALIAKNDQLGVSKILLPSEKSIIEKLEIYDRNDPTVIASDIPSICSFNFNNFDKIRKSVKVASKVLIRKDHKGLVNINILSQTNDLLISDIKRKSGGVTKNRNSNNNNNNYNNNSNNVLPKDYPGIVIDISILENSTEIDFGELQLVMADNASLYNPSLMMQSIKRKRIYDPSASGYFTTSQKQRKSSSKQSDSKNSEVPLFF</sequence>
<dbReference type="GO" id="GO:0030896">
    <property type="term" value="C:checkpoint clamp complex"/>
    <property type="evidence" value="ECO:0007669"/>
    <property type="project" value="UniProtKB-UniRule"/>
</dbReference>
<evidence type="ECO:0000313" key="8">
    <source>
        <dbReference type="EMBL" id="SSD61455.1"/>
    </source>
</evidence>
<dbReference type="PRINTS" id="PR01245">
    <property type="entry name" value="RAD1REC1"/>
</dbReference>
<dbReference type="GO" id="GO:0016787">
    <property type="term" value="F:hydrolase activity"/>
    <property type="evidence" value="ECO:0007669"/>
    <property type="project" value="UniProtKB-KW"/>
</dbReference>
<dbReference type="Pfam" id="PF02144">
    <property type="entry name" value="Rad1"/>
    <property type="match status" value="1"/>
</dbReference>
<dbReference type="Gene3D" id="3.70.10.10">
    <property type="match status" value="1"/>
</dbReference>